<dbReference type="PANTHER" id="PTHR32282:SF33">
    <property type="entry name" value="PEPTIDOGLYCAN GLYCOSYLTRANSFERASE"/>
    <property type="match status" value="1"/>
</dbReference>
<proteinExistence type="predicted"/>
<evidence type="ECO:0000313" key="6">
    <source>
        <dbReference type="Proteomes" id="UP000239002"/>
    </source>
</evidence>
<dbReference type="PANTHER" id="PTHR32282">
    <property type="entry name" value="BINDING PROTEIN TRANSPEPTIDASE, PUTATIVE-RELATED"/>
    <property type="match status" value="1"/>
</dbReference>
<dbReference type="OrthoDB" id="1429825at2"/>
<dbReference type="SUPFAM" id="SSF53955">
    <property type="entry name" value="Lysozyme-like"/>
    <property type="match status" value="1"/>
</dbReference>
<comment type="caution">
    <text evidence="5">The sequence shown here is derived from an EMBL/GenBank/DDBJ whole genome shotgun (WGS) entry which is preliminary data.</text>
</comment>
<dbReference type="AlphaFoldDB" id="A0A2S6INU0"/>
<keyword evidence="2" id="KW-0808">Transferase</keyword>
<evidence type="ECO:0000256" key="2">
    <source>
        <dbReference type="ARBA" id="ARBA00022679"/>
    </source>
</evidence>
<dbReference type="EMBL" id="PTJE01000002">
    <property type="protein sequence ID" value="PPK95835.1"/>
    <property type="molecule type" value="Genomic_DNA"/>
</dbReference>
<dbReference type="GO" id="GO:0008955">
    <property type="term" value="F:peptidoglycan glycosyltransferase activity"/>
    <property type="evidence" value="ECO:0007669"/>
    <property type="project" value="TreeGrafter"/>
</dbReference>
<dbReference type="Gene3D" id="1.10.3810.10">
    <property type="entry name" value="Biosynthetic peptidoglycan transglycosylase-like"/>
    <property type="match status" value="1"/>
</dbReference>
<dbReference type="InterPro" id="IPR023346">
    <property type="entry name" value="Lysozyme-like_dom_sf"/>
</dbReference>
<dbReference type="InterPro" id="IPR050396">
    <property type="entry name" value="Glycosyltr_51/Transpeptidase"/>
</dbReference>
<dbReference type="InterPro" id="IPR001264">
    <property type="entry name" value="Glyco_trans_51"/>
</dbReference>
<reference evidence="5 6" key="1">
    <citation type="submission" date="2018-02" db="EMBL/GenBank/DDBJ databases">
        <title>Genomic Encyclopedia of Archaeal and Bacterial Type Strains, Phase II (KMG-II): from individual species to whole genera.</title>
        <authorList>
            <person name="Goeker M."/>
        </authorList>
    </citation>
    <scope>NUCLEOTIDE SEQUENCE [LARGE SCALE GENOMIC DNA]</scope>
    <source>
        <strain evidence="5 6">DSM 16809</strain>
    </source>
</reference>
<dbReference type="Pfam" id="PF00912">
    <property type="entry name" value="Transgly"/>
    <property type="match status" value="1"/>
</dbReference>
<evidence type="ECO:0000259" key="4">
    <source>
        <dbReference type="Pfam" id="PF00912"/>
    </source>
</evidence>
<dbReference type="Proteomes" id="UP000239002">
    <property type="component" value="Unassembled WGS sequence"/>
</dbReference>
<organism evidence="5 6">
    <name type="scientific">Nonlabens xylanidelens</name>
    <dbReference type="NCBI Taxonomy" id="191564"/>
    <lineage>
        <taxon>Bacteria</taxon>
        <taxon>Pseudomonadati</taxon>
        <taxon>Bacteroidota</taxon>
        <taxon>Flavobacteriia</taxon>
        <taxon>Flavobacteriales</taxon>
        <taxon>Flavobacteriaceae</taxon>
        <taxon>Nonlabens</taxon>
    </lineage>
</organism>
<gene>
    <name evidence="5" type="ORF">LY01_01428</name>
</gene>
<keyword evidence="3" id="KW-0472">Membrane</keyword>
<evidence type="ECO:0000256" key="3">
    <source>
        <dbReference type="SAM" id="Phobius"/>
    </source>
</evidence>
<dbReference type="GO" id="GO:0009252">
    <property type="term" value="P:peptidoglycan biosynthetic process"/>
    <property type="evidence" value="ECO:0007669"/>
    <property type="project" value="TreeGrafter"/>
</dbReference>
<comment type="pathway">
    <text evidence="1">Cell wall biogenesis; peptidoglycan biosynthesis.</text>
</comment>
<dbReference type="InterPro" id="IPR036950">
    <property type="entry name" value="PBP_transglycosylase"/>
</dbReference>
<accession>A0A2S6INU0</accession>
<dbReference type="RefSeq" id="WP_104515120.1">
    <property type="nucleotide sequence ID" value="NZ_MQVW01000002.1"/>
</dbReference>
<evidence type="ECO:0000256" key="1">
    <source>
        <dbReference type="ARBA" id="ARBA00004752"/>
    </source>
</evidence>
<dbReference type="GO" id="GO:0030288">
    <property type="term" value="C:outer membrane-bounded periplasmic space"/>
    <property type="evidence" value="ECO:0007669"/>
    <property type="project" value="TreeGrafter"/>
</dbReference>
<keyword evidence="3" id="KW-0812">Transmembrane</keyword>
<evidence type="ECO:0000313" key="5">
    <source>
        <dbReference type="EMBL" id="PPK95835.1"/>
    </source>
</evidence>
<protein>
    <submittedName>
        <fullName evidence="5">Transglycosylase</fullName>
    </submittedName>
</protein>
<sequence length="200" mass="23467">MIKKVINFTAKVILVSSILISLLFFFCGYKYVEYHLKKSLSTPLHHIESDIHKTKPLPDNILDTFNEMYKTKHVISYINESLFENRSGKYMSEETSQLIIVHYSSGQNRYGFPKLVLAHQLEQQFSDDQLLVFYASNFDFLNNNTGFYSASLHYFDKKLEDLNKREAATLILMLDNPRMYHPHRASALERLNQRLELLGY</sequence>
<keyword evidence="6" id="KW-1185">Reference proteome</keyword>
<keyword evidence="3" id="KW-1133">Transmembrane helix</keyword>
<name>A0A2S6INU0_9FLAO</name>
<feature type="transmembrane region" description="Helical" evidence="3">
    <location>
        <begin position="12"/>
        <end position="32"/>
    </location>
</feature>
<feature type="domain" description="Glycosyl transferase family 51" evidence="4">
    <location>
        <begin position="114"/>
        <end position="194"/>
    </location>
</feature>